<keyword evidence="7" id="KW-0812">Transmembrane</keyword>
<keyword evidence="18" id="KW-1185">Reference proteome</keyword>
<evidence type="ECO:0000256" key="5">
    <source>
        <dbReference type="ARBA" id="ARBA00022643"/>
    </source>
</evidence>
<keyword evidence="9" id="KW-0547">Nucleotide-binding</keyword>
<evidence type="ECO:0000313" key="17">
    <source>
        <dbReference type="EMBL" id="KAJ6990712.1"/>
    </source>
</evidence>
<evidence type="ECO:0000256" key="2">
    <source>
        <dbReference type="ARBA" id="ARBA00007387"/>
    </source>
</evidence>
<protein>
    <recommendedName>
        <fullName evidence="3">FAD synthase</fullName>
        <ecNumber evidence="3">2.7.7.2</ecNumber>
    </recommendedName>
</protein>
<evidence type="ECO:0000256" key="13">
    <source>
        <dbReference type="ARBA" id="ARBA00023136"/>
    </source>
</evidence>
<evidence type="ECO:0000256" key="9">
    <source>
        <dbReference type="ARBA" id="ARBA00022741"/>
    </source>
</evidence>
<dbReference type="Pfam" id="PF05705">
    <property type="entry name" value="DUF829"/>
    <property type="match status" value="1"/>
</dbReference>
<evidence type="ECO:0000256" key="3">
    <source>
        <dbReference type="ARBA" id="ARBA00012393"/>
    </source>
</evidence>
<proteinExistence type="inferred from homology"/>
<keyword evidence="13" id="KW-0472">Membrane</keyword>
<dbReference type="GO" id="GO:0003919">
    <property type="term" value="F:FMN adenylyltransferase activity"/>
    <property type="evidence" value="ECO:0007669"/>
    <property type="project" value="UniProtKB-EC"/>
</dbReference>
<dbReference type="GO" id="GO:0009231">
    <property type="term" value="P:riboflavin biosynthetic process"/>
    <property type="evidence" value="ECO:0007669"/>
    <property type="project" value="InterPro"/>
</dbReference>
<dbReference type="GO" id="GO:0005640">
    <property type="term" value="C:nuclear outer membrane"/>
    <property type="evidence" value="ECO:0007669"/>
    <property type="project" value="UniProtKB-SubCell"/>
</dbReference>
<evidence type="ECO:0000256" key="8">
    <source>
        <dbReference type="ARBA" id="ARBA00022695"/>
    </source>
</evidence>
<dbReference type="EMBL" id="JAQIZT010000007">
    <property type="protein sequence ID" value="KAJ6990712.1"/>
    <property type="molecule type" value="Genomic_DNA"/>
</dbReference>
<keyword evidence="4" id="KW-0285">Flavoprotein</keyword>
<accession>A0AAD6QHX1</accession>
<comment type="similarity">
    <text evidence="2">Belongs to the TMEM53 family.</text>
</comment>
<feature type="domain" description="FAD synthetase" evidence="16">
    <location>
        <begin position="201"/>
        <end position="265"/>
    </location>
</feature>
<keyword evidence="10" id="KW-0274">FAD</keyword>
<dbReference type="InterPro" id="IPR015864">
    <property type="entry name" value="FAD_synthase"/>
</dbReference>
<evidence type="ECO:0000256" key="14">
    <source>
        <dbReference type="ARBA" id="ARBA00023242"/>
    </source>
</evidence>
<keyword evidence="6" id="KW-0808">Transferase</keyword>
<dbReference type="SUPFAM" id="SSF52374">
    <property type="entry name" value="Nucleotidylyl transferase"/>
    <property type="match status" value="1"/>
</dbReference>
<dbReference type="InterPro" id="IPR008547">
    <property type="entry name" value="DUF829_TMEM53"/>
</dbReference>
<comment type="pathway">
    <text evidence="1">Cofactor biosynthesis; FAD biosynthesis; FAD from FMN: step 1/1.</text>
</comment>
<dbReference type="Pfam" id="PF06574">
    <property type="entry name" value="FAD_syn"/>
    <property type="match status" value="1"/>
</dbReference>
<keyword evidence="14" id="KW-0539">Nucleus</keyword>
<dbReference type="SUPFAM" id="SSF53474">
    <property type="entry name" value="alpha/beta-Hydrolases"/>
    <property type="match status" value="1"/>
</dbReference>
<sequence>MLASSGSRISQHLTNCHYNQKTHLGLGFCNTKIHKISYLSFSLFMLKPPSFITIFGGDNYRHANYNHCKHGFVSFSSLQTKSSSGETPILSDCLMSFSLCKSQRDNDCELPSEGLAAVAGGIVALGKFDALHIGHRELAIQASKVGAPSLLSFVGMAEILGWEPRAPIVAKCDRSRVLSSWAPYCGNLVPEEVQIEFSCVRHLTPRQFVEKLSKELGVIGVVAGENYRFGYKAAGDASELVRLCEEHGMRAYIISSVMDNNQDYRSMNSNDLKDRGQVSSTRVRQALAVGDMKYVSELLGRHHRLILMLKDKEERTKTSGGWRVSAPKSSLLNLPPKDGFYENCSLLLGNKNPVTCRVFMDTMHIHLETDEADPLDFETDQELHLLGIEFGTRFVLLLGWCLTFDLSGCQKRTIFDSPRTKFKDPLQRISMGSLSGIIQRPVIAAAVAALASVSVEFSDEIQSFRSSDTCSTSEQSSSLLSNSVQDSNFSWVSHISVSKLANLSFVTGIRVPVPNVSFPVLDVSQNFVPNTSGSSVASSPFLVNLYRSAELAKGPKSSAFKTTTIPPSSPDILYRWHLPEPSTIDVSGSSDCSSEKSRTVVVLLGWLGSKQKHLNKYAEWYTSRGFHVITFTFPLAEILSYQVGGKTEQDIDLLATHLADWLEEDGKNLVFHTFSNTGWLTYGAILEKFQKQDLSLLGRIRGCIVDSAPVAAPDPQVWASGFSAAFLKKHSVATKVHASSKESDTEVLVGSKTFMEPKPAIAESALLAVLEKFFDVILNIPMVNRRLSDVLSLLSSGQPSCPQLYIYSSADRVIPAGSVESFIEKQRRAGHEVRACNFVFTPHVDHFRNDPQLYTTQLSQFLDDYVLTHRKHS</sequence>
<comment type="caution">
    <text evidence="17">The sequence shown here is derived from an EMBL/GenBank/DDBJ whole genome shotgun (WGS) entry which is preliminary data.</text>
</comment>
<dbReference type="PANTHER" id="PTHR12265">
    <property type="entry name" value="TRANSMEMBRANE PROTEIN 53"/>
    <property type="match status" value="1"/>
</dbReference>
<evidence type="ECO:0000256" key="6">
    <source>
        <dbReference type="ARBA" id="ARBA00022679"/>
    </source>
</evidence>
<evidence type="ECO:0000256" key="10">
    <source>
        <dbReference type="ARBA" id="ARBA00022827"/>
    </source>
</evidence>
<keyword evidence="11" id="KW-0067">ATP-binding</keyword>
<dbReference type="AlphaFoldDB" id="A0AAD6QHX1"/>
<dbReference type="PANTHER" id="PTHR12265:SF30">
    <property type="entry name" value="TRANSMEMBRANE PROTEIN 53"/>
    <property type="match status" value="1"/>
</dbReference>
<dbReference type="InterPro" id="IPR029058">
    <property type="entry name" value="AB_hydrolase_fold"/>
</dbReference>
<organism evidence="17 18">
    <name type="scientific">Populus alba x Populus x berolinensis</name>
    <dbReference type="NCBI Taxonomy" id="444605"/>
    <lineage>
        <taxon>Eukaryota</taxon>
        <taxon>Viridiplantae</taxon>
        <taxon>Streptophyta</taxon>
        <taxon>Embryophyta</taxon>
        <taxon>Tracheophyta</taxon>
        <taxon>Spermatophyta</taxon>
        <taxon>Magnoliopsida</taxon>
        <taxon>eudicotyledons</taxon>
        <taxon>Gunneridae</taxon>
        <taxon>Pentapetalae</taxon>
        <taxon>rosids</taxon>
        <taxon>fabids</taxon>
        <taxon>Malpighiales</taxon>
        <taxon>Salicaceae</taxon>
        <taxon>Saliceae</taxon>
        <taxon>Populus</taxon>
    </lineage>
</organism>
<name>A0AAD6QHX1_9ROSI</name>
<evidence type="ECO:0000256" key="7">
    <source>
        <dbReference type="ARBA" id="ARBA00022692"/>
    </source>
</evidence>
<dbReference type="Proteomes" id="UP001164929">
    <property type="component" value="Chromosome 7"/>
</dbReference>
<comment type="subcellular location">
    <subcellularLocation>
        <location evidence="15">Nucleus outer membrane</location>
        <topology evidence="15">Single-pass membrane protein</topology>
    </subcellularLocation>
</comment>
<dbReference type="EC" id="2.7.7.2" evidence="3"/>
<reference evidence="17" key="1">
    <citation type="journal article" date="2023" name="Mol. Ecol. Resour.">
        <title>Chromosome-level genome assembly of a triploid poplar Populus alba 'Berolinensis'.</title>
        <authorList>
            <person name="Chen S."/>
            <person name="Yu Y."/>
            <person name="Wang X."/>
            <person name="Wang S."/>
            <person name="Zhang T."/>
            <person name="Zhou Y."/>
            <person name="He R."/>
            <person name="Meng N."/>
            <person name="Wang Y."/>
            <person name="Liu W."/>
            <person name="Liu Z."/>
            <person name="Liu J."/>
            <person name="Guo Q."/>
            <person name="Huang H."/>
            <person name="Sederoff R.R."/>
            <person name="Wang G."/>
            <person name="Qu G."/>
            <person name="Chen S."/>
        </authorList>
    </citation>
    <scope>NUCLEOTIDE SEQUENCE</scope>
    <source>
        <strain evidence="17">SC-2020</strain>
    </source>
</reference>
<evidence type="ECO:0000313" key="18">
    <source>
        <dbReference type="Proteomes" id="UP001164929"/>
    </source>
</evidence>
<dbReference type="Gene3D" id="3.40.50.1820">
    <property type="entry name" value="alpha/beta hydrolase"/>
    <property type="match status" value="1"/>
</dbReference>
<dbReference type="GO" id="GO:0005524">
    <property type="term" value="F:ATP binding"/>
    <property type="evidence" value="ECO:0007669"/>
    <property type="project" value="UniProtKB-KW"/>
</dbReference>
<keyword evidence="5" id="KW-0288">FMN</keyword>
<evidence type="ECO:0000256" key="15">
    <source>
        <dbReference type="ARBA" id="ARBA00034303"/>
    </source>
</evidence>
<gene>
    <name evidence="17" type="ORF">NC653_019083</name>
</gene>
<dbReference type="InterPro" id="IPR014729">
    <property type="entry name" value="Rossmann-like_a/b/a_fold"/>
</dbReference>
<evidence type="ECO:0000256" key="1">
    <source>
        <dbReference type="ARBA" id="ARBA00004726"/>
    </source>
</evidence>
<keyword evidence="8" id="KW-0548">Nucleotidyltransferase</keyword>
<evidence type="ECO:0000256" key="12">
    <source>
        <dbReference type="ARBA" id="ARBA00022989"/>
    </source>
</evidence>
<evidence type="ECO:0000256" key="11">
    <source>
        <dbReference type="ARBA" id="ARBA00022840"/>
    </source>
</evidence>
<keyword evidence="12" id="KW-1133">Transmembrane helix</keyword>
<dbReference type="Gene3D" id="3.40.50.620">
    <property type="entry name" value="HUPs"/>
    <property type="match status" value="1"/>
</dbReference>
<evidence type="ECO:0000259" key="16">
    <source>
        <dbReference type="Pfam" id="PF06574"/>
    </source>
</evidence>
<evidence type="ECO:0000256" key="4">
    <source>
        <dbReference type="ARBA" id="ARBA00022630"/>
    </source>
</evidence>